<evidence type="ECO:0000313" key="4">
    <source>
        <dbReference type="Proteomes" id="UP001600888"/>
    </source>
</evidence>
<reference evidence="3 4" key="1">
    <citation type="submission" date="2024-03" db="EMBL/GenBank/DDBJ databases">
        <title>A high-quality draft genome sequence of Diaporthe vaccinii, a causative agent of upright dieback and viscid rot disease in cranberry plants.</title>
        <authorList>
            <person name="Sarrasin M."/>
            <person name="Lang B.F."/>
            <person name="Burger G."/>
        </authorList>
    </citation>
    <scope>NUCLEOTIDE SEQUENCE [LARGE SCALE GENOMIC DNA]</scope>
    <source>
        <strain evidence="3 4">IS7</strain>
    </source>
</reference>
<gene>
    <name evidence="3" type="ORF">FJTKL_01010</name>
</gene>
<feature type="compositionally biased region" description="Polar residues" evidence="1">
    <location>
        <begin position="81"/>
        <end position="91"/>
    </location>
</feature>
<keyword evidence="4" id="KW-1185">Reference proteome</keyword>
<proteinExistence type="predicted"/>
<dbReference type="EMBL" id="JBAWTH010000118">
    <property type="protein sequence ID" value="KAL2276330.1"/>
    <property type="molecule type" value="Genomic_DNA"/>
</dbReference>
<name>A0ABR4E1M8_9PEZI</name>
<organism evidence="3 4">
    <name type="scientific">Diaporthe vaccinii</name>
    <dbReference type="NCBI Taxonomy" id="105482"/>
    <lineage>
        <taxon>Eukaryota</taxon>
        <taxon>Fungi</taxon>
        <taxon>Dikarya</taxon>
        <taxon>Ascomycota</taxon>
        <taxon>Pezizomycotina</taxon>
        <taxon>Sordariomycetes</taxon>
        <taxon>Sordariomycetidae</taxon>
        <taxon>Diaporthales</taxon>
        <taxon>Diaporthaceae</taxon>
        <taxon>Diaporthe</taxon>
        <taxon>Diaporthe eres species complex</taxon>
    </lineage>
</organism>
<comment type="caution">
    <text evidence="3">The sequence shown here is derived from an EMBL/GenBank/DDBJ whole genome shotgun (WGS) entry which is preliminary data.</text>
</comment>
<evidence type="ECO:0000256" key="2">
    <source>
        <dbReference type="SAM" id="SignalP"/>
    </source>
</evidence>
<protein>
    <submittedName>
        <fullName evidence="3">Uncharacterized protein</fullName>
    </submittedName>
</protein>
<feature type="signal peptide" evidence="2">
    <location>
        <begin position="1"/>
        <end position="19"/>
    </location>
</feature>
<evidence type="ECO:0000256" key="1">
    <source>
        <dbReference type="SAM" id="MobiDB-lite"/>
    </source>
</evidence>
<keyword evidence="2" id="KW-0732">Signal</keyword>
<dbReference type="Proteomes" id="UP001600888">
    <property type="component" value="Unassembled WGS sequence"/>
</dbReference>
<evidence type="ECO:0000313" key="3">
    <source>
        <dbReference type="EMBL" id="KAL2276330.1"/>
    </source>
</evidence>
<sequence>MKYSTASILLIATALTVQAIPTAIPSTGGRARGLPYNAVRNIHSQRRRQETTAAGDTAIPDVTSVLDIPTSDPVLPPTSVGIVTSEPTAITSDADIPTSEPLPPTTIDVITSEPAAITSIPDAPTSEPLPPTTTDVVTSEPVTVLQTFRVKARQGTVTVIPTQAATPIETLPEVDSPTANPETPIETFPVVDSPTADLATPIETFIARSPYTNTATPPTTTA</sequence>
<feature type="region of interest" description="Disordered" evidence="1">
    <location>
        <begin position="64"/>
        <end position="106"/>
    </location>
</feature>
<accession>A0ABR4E1M8</accession>
<feature type="chain" id="PRO_5045477823" evidence="2">
    <location>
        <begin position="20"/>
        <end position="222"/>
    </location>
</feature>